<dbReference type="Proteomes" id="UP001047646">
    <property type="component" value="Chromosome"/>
</dbReference>
<proteinExistence type="predicted"/>
<evidence type="ECO:0008006" key="3">
    <source>
        <dbReference type="Google" id="ProtNLM"/>
    </source>
</evidence>
<protein>
    <recommendedName>
        <fullName evidence="3">Type IV pilus assembly protein PilX</fullName>
    </recommendedName>
</protein>
<sequence>MSRQRGVVLLLALNLSLLLGLLAALGMRDALQQARQVGEQVRRAQAFELAEASLVEGAALLDAGLASECGPCLPPDLPTARPGEPWQATESGFVLLQALGTTSRAAGLPVGEQVSLVRVTALGREARGRQYLEAVYALDDQAQVRRVSWRQRLEEG</sequence>
<dbReference type="EMBL" id="CP077073">
    <property type="protein sequence ID" value="QXH36534.1"/>
    <property type="molecule type" value="Genomic_DNA"/>
</dbReference>
<gene>
    <name evidence="1" type="ORF">KSS95_06830</name>
</gene>
<name>A0ABX8MDY5_9PSED</name>
<keyword evidence="2" id="KW-1185">Reference proteome</keyword>
<evidence type="ECO:0000313" key="1">
    <source>
        <dbReference type="EMBL" id="QXH36534.1"/>
    </source>
</evidence>
<accession>A0ABX8MDY5</accession>
<organism evidence="1 2">
    <name type="scientific">Pseudomonas muyukensis</name>
    <dbReference type="NCBI Taxonomy" id="2842357"/>
    <lineage>
        <taxon>Bacteria</taxon>
        <taxon>Pseudomonadati</taxon>
        <taxon>Pseudomonadota</taxon>
        <taxon>Gammaproteobacteria</taxon>
        <taxon>Pseudomonadales</taxon>
        <taxon>Pseudomonadaceae</taxon>
        <taxon>Pseudomonas</taxon>
    </lineage>
</organism>
<evidence type="ECO:0000313" key="2">
    <source>
        <dbReference type="Proteomes" id="UP001047646"/>
    </source>
</evidence>
<reference evidence="1" key="1">
    <citation type="journal article" date="2021" name="Microorganisms">
        <title>The Ever-Expanding Pseudomonas Genus: Description of 43 New Species and Partition of the Pseudomonas putida Group.</title>
        <authorList>
            <person name="Girard L."/>
            <person name="Lood C."/>
            <person name="Hofte M."/>
            <person name="Vandamme P."/>
            <person name="Rokni-Zadeh H."/>
            <person name="van Noort V."/>
            <person name="Lavigne R."/>
            <person name="De Mot R."/>
        </authorList>
    </citation>
    <scope>NUCLEOTIDE SEQUENCE</scope>
    <source>
        <strain evidence="1">COW39</strain>
    </source>
</reference>
<dbReference type="RefSeq" id="WP_217852739.1">
    <property type="nucleotide sequence ID" value="NZ_CP077073.1"/>
</dbReference>